<feature type="region of interest" description="Disordered" evidence="1">
    <location>
        <begin position="25"/>
        <end position="56"/>
    </location>
</feature>
<dbReference type="AlphaFoldDB" id="A0AAD6DYT6"/>
<reference evidence="2" key="1">
    <citation type="journal article" date="2023" name="IMA Fungus">
        <title>Comparative genomic study of the Penicillium genus elucidates a diverse pangenome and 15 lateral gene transfer events.</title>
        <authorList>
            <person name="Petersen C."/>
            <person name="Sorensen T."/>
            <person name="Nielsen M.R."/>
            <person name="Sondergaard T.E."/>
            <person name="Sorensen J.L."/>
            <person name="Fitzpatrick D.A."/>
            <person name="Frisvad J.C."/>
            <person name="Nielsen K.L."/>
        </authorList>
    </citation>
    <scope>NUCLEOTIDE SEQUENCE</scope>
    <source>
        <strain evidence="2">IBT 12815</strain>
    </source>
</reference>
<dbReference type="GeneID" id="81588827"/>
<reference evidence="2" key="2">
    <citation type="submission" date="2023-01" db="EMBL/GenBank/DDBJ databases">
        <authorList>
            <person name="Petersen C."/>
        </authorList>
    </citation>
    <scope>NUCLEOTIDE SEQUENCE</scope>
    <source>
        <strain evidence="2">IBT 12815</strain>
    </source>
</reference>
<feature type="compositionally biased region" description="Polar residues" evidence="1">
    <location>
        <begin position="42"/>
        <end position="53"/>
    </location>
</feature>
<evidence type="ECO:0000313" key="3">
    <source>
        <dbReference type="Proteomes" id="UP001213799"/>
    </source>
</evidence>
<dbReference type="Proteomes" id="UP001213799">
    <property type="component" value="Unassembled WGS sequence"/>
</dbReference>
<comment type="caution">
    <text evidence="2">The sequence shown here is derived from an EMBL/GenBank/DDBJ whole genome shotgun (WGS) entry which is preliminary data.</text>
</comment>
<organism evidence="2 3">
    <name type="scientific">Penicillium hordei</name>
    <dbReference type="NCBI Taxonomy" id="40994"/>
    <lineage>
        <taxon>Eukaryota</taxon>
        <taxon>Fungi</taxon>
        <taxon>Dikarya</taxon>
        <taxon>Ascomycota</taxon>
        <taxon>Pezizomycotina</taxon>
        <taxon>Eurotiomycetes</taxon>
        <taxon>Eurotiomycetidae</taxon>
        <taxon>Eurotiales</taxon>
        <taxon>Aspergillaceae</taxon>
        <taxon>Penicillium</taxon>
    </lineage>
</organism>
<name>A0AAD6DYT6_9EURO</name>
<accession>A0AAD6DYT6</accession>
<proteinExistence type="predicted"/>
<dbReference type="EMBL" id="JAQJAE010000004">
    <property type="protein sequence ID" value="KAJ5597446.1"/>
    <property type="molecule type" value="Genomic_DNA"/>
</dbReference>
<evidence type="ECO:0000313" key="2">
    <source>
        <dbReference type="EMBL" id="KAJ5597446.1"/>
    </source>
</evidence>
<protein>
    <submittedName>
        <fullName evidence="2">Uncharacterized protein</fullName>
    </submittedName>
</protein>
<gene>
    <name evidence="2" type="ORF">N7537_007530</name>
</gene>
<evidence type="ECO:0000256" key="1">
    <source>
        <dbReference type="SAM" id="MobiDB-lite"/>
    </source>
</evidence>
<dbReference type="RefSeq" id="XP_056750661.1">
    <property type="nucleotide sequence ID" value="XM_056898585.1"/>
</dbReference>
<sequence length="96" mass="10484">MHFTELYLNTHLLSFHDLLHLRDTSTSSKSPRAENEAFSNKAGGTNTEDTGPSSYDIAVVSPRPRVTCTLPLSTISAVTLQPELPPRVPYLGGDMI</sequence>
<keyword evidence="3" id="KW-1185">Reference proteome</keyword>